<sequence length="424" mass="47814">DLEKLITVAAPSTLAALPANHEIRSHLRQEASARCRSLLRTLLFCQKVMQLLFKGDSPLSREVYVVLLERLCELSKRVAKEVKEWLLYHDDERKYDIEVTVTIIRARILSVPELDVQLARMIESGRTSAIDFAANLASRCLLQEPPVASQNDFFSSLQILKKMVQRGKASESAVTLLDTLRNQVPAISLKELTAKDGEPAGLRDQLATLFTDWVRMYHHPASNEKTHAAYITKLQQQGILKAEAISPLFFRVCTEISVDTYIKTKAAPGLPPNLPFQAVDAFARLIVLLVRYHTDPAGVDPNHARLNLTAKILSIIVLVLVHSHEQRRVHFNQRPFFRLFSTLLNDLHLAEEHLQPIYIQILSAVSNTFHTLQPSFLPGFTFSWLQLMSHRFFMPKLLLAENQKVNHAGDFSSGVACIAVVSEC</sequence>
<dbReference type="EMBL" id="ML001878">
    <property type="protein sequence ID" value="RKO82945.1"/>
    <property type="molecule type" value="Genomic_DNA"/>
</dbReference>
<dbReference type="InterPro" id="IPR055454">
    <property type="entry name" value="CNOT1-like_NOT1_connector"/>
</dbReference>
<gene>
    <name evidence="3" type="ORF">BDK51DRAFT_15960</name>
</gene>
<keyword evidence="4" id="KW-1185">Reference proteome</keyword>
<feature type="domain" description="CCR4-NOT transcription complex subunit 1-like NOT1 connector" evidence="2">
    <location>
        <begin position="1"/>
        <end position="183"/>
    </location>
</feature>
<dbReference type="InterPro" id="IPR040398">
    <property type="entry name" value="Not1"/>
</dbReference>
<evidence type="ECO:0000313" key="3">
    <source>
        <dbReference type="EMBL" id="RKO82945.1"/>
    </source>
</evidence>
<proteinExistence type="predicted"/>
<reference evidence="4" key="1">
    <citation type="journal article" date="2018" name="Nat. Microbiol.">
        <title>Leveraging single-cell genomics to expand the fungal tree of life.</title>
        <authorList>
            <person name="Ahrendt S.R."/>
            <person name="Quandt C.A."/>
            <person name="Ciobanu D."/>
            <person name="Clum A."/>
            <person name="Salamov A."/>
            <person name="Andreopoulos B."/>
            <person name="Cheng J.F."/>
            <person name="Woyke T."/>
            <person name="Pelin A."/>
            <person name="Henrissat B."/>
            <person name="Reynolds N.K."/>
            <person name="Benny G.L."/>
            <person name="Smith M.E."/>
            <person name="James T.Y."/>
            <person name="Grigoriev I.V."/>
        </authorList>
    </citation>
    <scope>NUCLEOTIDE SEQUENCE [LARGE SCALE GENOMIC DNA]</scope>
</reference>
<dbReference type="Pfam" id="PF25097">
    <property type="entry name" value="ARM_Cnot1"/>
    <property type="match status" value="1"/>
</dbReference>
<name>A0A4P9VVS8_9FUNG</name>
<evidence type="ECO:0000313" key="4">
    <source>
        <dbReference type="Proteomes" id="UP000269721"/>
    </source>
</evidence>
<evidence type="ECO:0000259" key="2">
    <source>
        <dbReference type="Pfam" id="PF25097"/>
    </source>
</evidence>
<feature type="domain" description="CCR4-Not complex component Not1 C-terminal" evidence="1">
    <location>
        <begin position="346"/>
        <end position="406"/>
    </location>
</feature>
<protein>
    <submittedName>
        <fullName evidence="3">Uncharacterized protein</fullName>
    </submittedName>
</protein>
<dbReference type="PANTHER" id="PTHR13162">
    <property type="entry name" value="CCR4-NOT TRANSCRIPTION COMPLEX"/>
    <property type="match status" value="1"/>
</dbReference>
<dbReference type="Pfam" id="PF04054">
    <property type="entry name" value="Not1"/>
    <property type="match status" value="1"/>
</dbReference>
<dbReference type="GO" id="GO:0000932">
    <property type="term" value="C:P-body"/>
    <property type="evidence" value="ECO:0007669"/>
    <property type="project" value="TreeGrafter"/>
</dbReference>
<organism evidence="3 4">
    <name type="scientific">Blyttiomyces helicus</name>
    <dbReference type="NCBI Taxonomy" id="388810"/>
    <lineage>
        <taxon>Eukaryota</taxon>
        <taxon>Fungi</taxon>
        <taxon>Fungi incertae sedis</taxon>
        <taxon>Chytridiomycota</taxon>
        <taxon>Chytridiomycota incertae sedis</taxon>
        <taxon>Chytridiomycetes</taxon>
        <taxon>Chytridiomycetes incertae sedis</taxon>
        <taxon>Blyttiomyces</taxon>
    </lineage>
</organism>
<evidence type="ECO:0000259" key="1">
    <source>
        <dbReference type="Pfam" id="PF04054"/>
    </source>
</evidence>
<dbReference type="GO" id="GO:0060090">
    <property type="term" value="F:molecular adaptor activity"/>
    <property type="evidence" value="ECO:0007669"/>
    <property type="project" value="TreeGrafter"/>
</dbReference>
<dbReference type="Gene3D" id="1.25.40.790">
    <property type="match status" value="1"/>
</dbReference>
<dbReference type="InterPro" id="IPR007196">
    <property type="entry name" value="CCR4-Not_Not1_C"/>
</dbReference>
<accession>A0A4P9VVS8</accession>
<dbReference type="OrthoDB" id="1933107at2759"/>
<dbReference type="Proteomes" id="UP000269721">
    <property type="component" value="Unassembled WGS sequence"/>
</dbReference>
<dbReference type="CDD" id="cd20710">
    <property type="entry name" value="NOT1_connector"/>
    <property type="match status" value="1"/>
</dbReference>
<dbReference type="GO" id="GO:0017148">
    <property type="term" value="P:negative regulation of translation"/>
    <property type="evidence" value="ECO:0007669"/>
    <property type="project" value="InterPro"/>
</dbReference>
<dbReference type="GO" id="GO:0030015">
    <property type="term" value="C:CCR4-NOT core complex"/>
    <property type="evidence" value="ECO:0007669"/>
    <property type="project" value="InterPro"/>
</dbReference>
<feature type="non-terminal residue" evidence="3">
    <location>
        <position position="1"/>
    </location>
</feature>
<dbReference type="AlphaFoldDB" id="A0A4P9VVS8"/>
<dbReference type="PANTHER" id="PTHR13162:SF8">
    <property type="entry name" value="CCR4-NOT TRANSCRIPTION COMPLEX SUBUNIT 1"/>
    <property type="match status" value="1"/>
</dbReference>
<dbReference type="GO" id="GO:0000288">
    <property type="term" value="P:nuclear-transcribed mRNA catabolic process, deadenylation-dependent decay"/>
    <property type="evidence" value="ECO:0007669"/>
    <property type="project" value="TreeGrafter"/>
</dbReference>